<feature type="compositionally biased region" description="Basic and acidic residues" evidence="1">
    <location>
        <begin position="440"/>
        <end position="450"/>
    </location>
</feature>
<feature type="compositionally biased region" description="Polar residues" evidence="1">
    <location>
        <begin position="429"/>
        <end position="439"/>
    </location>
</feature>
<dbReference type="EMBL" id="JAOTPV010000006">
    <property type="protein sequence ID" value="KAJ4481012.1"/>
    <property type="molecule type" value="Genomic_DNA"/>
</dbReference>
<gene>
    <name evidence="2" type="ORF">J3R30DRAFT_3403286</name>
</gene>
<keyword evidence="3" id="KW-1185">Reference proteome</keyword>
<dbReference type="OrthoDB" id="3053951at2759"/>
<feature type="region of interest" description="Disordered" evidence="1">
    <location>
        <begin position="108"/>
        <end position="384"/>
    </location>
</feature>
<feature type="compositionally biased region" description="Polar residues" evidence="1">
    <location>
        <begin position="612"/>
        <end position="625"/>
    </location>
</feature>
<comment type="caution">
    <text evidence="2">The sequence shown here is derived from an EMBL/GenBank/DDBJ whole genome shotgun (WGS) entry which is preliminary data.</text>
</comment>
<feature type="compositionally biased region" description="Gly residues" evidence="1">
    <location>
        <begin position="582"/>
        <end position="599"/>
    </location>
</feature>
<feature type="compositionally biased region" description="Pro residues" evidence="1">
    <location>
        <begin position="371"/>
        <end position="382"/>
    </location>
</feature>
<feature type="compositionally biased region" description="Basic and acidic residues" evidence="1">
    <location>
        <begin position="559"/>
        <end position="575"/>
    </location>
</feature>
<feature type="compositionally biased region" description="Basic and acidic residues" evidence="1">
    <location>
        <begin position="242"/>
        <end position="328"/>
    </location>
</feature>
<evidence type="ECO:0000256" key="1">
    <source>
        <dbReference type="SAM" id="MobiDB-lite"/>
    </source>
</evidence>
<organism evidence="2 3">
    <name type="scientific">Lentinula aciculospora</name>
    <dbReference type="NCBI Taxonomy" id="153920"/>
    <lineage>
        <taxon>Eukaryota</taxon>
        <taxon>Fungi</taxon>
        <taxon>Dikarya</taxon>
        <taxon>Basidiomycota</taxon>
        <taxon>Agaricomycotina</taxon>
        <taxon>Agaricomycetes</taxon>
        <taxon>Agaricomycetidae</taxon>
        <taxon>Agaricales</taxon>
        <taxon>Marasmiineae</taxon>
        <taxon>Omphalotaceae</taxon>
        <taxon>Lentinula</taxon>
    </lineage>
</organism>
<feature type="compositionally biased region" description="Basic and acidic residues" evidence="1">
    <location>
        <begin position="473"/>
        <end position="495"/>
    </location>
</feature>
<feature type="region of interest" description="Disordered" evidence="1">
    <location>
        <begin position="528"/>
        <end position="662"/>
    </location>
</feature>
<feature type="compositionally biased region" description="Polar residues" evidence="1">
    <location>
        <begin position="528"/>
        <end position="547"/>
    </location>
</feature>
<feature type="compositionally biased region" description="Basic residues" evidence="1">
    <location>
        <begin position="340"/>
        <end position="351"/>
    </location>
</feature>
<feature type="compositionally biased region" description="Basic residues" evidence="1">
    <location>
        <begin position="208"/>
        <end position="220"/>
    </location>
</feature>
<accession>A0A9W9AFT5</accession>
<feature type="compositionally biased region" description="Basic and acidic residues" evidence="1">
    <location>
        <begin position="186"/>
        <end position="195"/>
    </location>
</feature>
<name>A0A9W9AFT5_9AGAR</name>
<feature type="region of interest" description="Disordered" evidence="1">
    <location>
        <begin position="420"/>
        <end position="501"/>
    </location>
</feature>
<proteinExistence type="predicted"/>
<evidence type="ECO:0000313" key="2">
    <source>
        <dbReference type="EMBL" id="KAJ4481012.1"/>
    </source>
</evidence>
<protein>
    <submittedName>
        <fullName evidence="2">Uncharacterized protein</fullName>
    </submittedName>
</protein>
<feature type="compositionally biased region" description="Low complexity" evidence="1">
    <location>
        <begin position="221"/>
        <end position="232"/>
    </location>
</feature>
<sequence length="662" mass="76331">MSPPPPPPPPPPPLFPIFITPHAKESFPLVQSAHEHLRNASDTIHQHRNSLASQLRVFDSRWAHLFSVAPVLNKLTKGRQRPQEFHKNAENLDVDVQVALGEARQRKYSQARVADEQDSVVPGPPPSDTVFSRVSRKMRTLSSIVERVQRGDQVQPGTSRSSRSPQIAASQWKHSKNQAGSSTKSPPEKWKEKPSKLTINATSDRRPTRVKKKDSRHSMRSVRSIRSMRSASPFRPPKSKHSSRDRYKTTTGERDRERDRDYRDTEGRARDRERNRDREWDRDRERDRERERDGREWDRDRDRERDREQDRKSRERDRERDTHYEHTQRHIRRSPQSPSRRTHHRHRHRHATSSPSYSKSPEKSGHQPSAAAPPPPIIPSNLPPIYARFANGHLYQDGVALEPLEPPVLPFVTERMEKRRRDAGERYDGSTQYQTQYPNQEHEYHRDNHGRPPPSSYPLPVSSYPYNAQHLSSPDRRGRKKDTAEVRDQPGEYGHRRTGYNGYNGHDNYTYSSTSTPVIPIMSTLPNSNSSVPINTNVVIPAPSSNRHLSRSRYPPPRSRADRSPYLHLQEDYRYKTSHSGRNGGYNGYNGYDGSGRDGLAGVEYQGDSGYEFSSNPRHAQTSPASRTPYPPKPTTKSPRSPLIMRSKFKENFSIPQSESNR</sequence>
<evidence type="ECO:0000313" key="3">
    <source>
        <dbReference type="Proteomes" id="UP001150266"/>
    </source>
</evidence>
<reference evidence="2" key="1">
    <citation type="submission" date="2022-08" db="EMBL/GenBank/DDBJ databases">
        <title>A Global Phylogenomic Analysis of the Shiitake Genus Lentinula.</title>
        <authorList>
            <consortium name="DOE Joint Genome Institute"/>
            <person name="Sierra-Patev S."/>
            <person name="Min B."/>
            <person name="Naranjo-Ortiz M."/>
            <person name="Looney B."/>
            <person name="Konkel Z."/>
            <person name="Slot J.C."/>
            <person name="Sakamoto Y."/>
            <person name="Steenwyk J.L."/>
            <person name="Rokas A."/>
            <person name="Carro J."/>
            <person name="Camarero S."/>
            <person name="Ferreira P."/>
            <person name="Molpeceres G."/>
            <person name="Ruiz-Duenas F.J."/>
            <person name="Serrano A."/>
            <person name="Henrissat B."/>
            <person name="Drula E."/>
            <person name="Hughes K.W."/>
            <person name="Mata J.L."/>
            <person name="Ishikawa N.K."/>
            <person name="Vargas-Isla R."/>
            <person name="Ushijima S."/>
            <person name="Smith C.A."/>
            <person name="Ahrendt S."/>
            <person name="Andreopoulos W."/>
            <person name="He G."/>
            <person name="Labutti K."/>
            <person name="Lipzen A."/>
            <person name="Ng V."/>
            <person name="Riley R."/>
            <person name="Sandor L."/>
            <person name="Barry K."/>
            <person name="Martinez A.T."/>
            <person name="Xiao Y."/>
            <person name="Gibbons J.G."/>
            <person name="Terashima K."/>
            <person name="Grigoriev I.V."/>
            <person name="Hibbett D.S."/>
        </authorList>
    </citation>
    <scope>NUCLEOTIDE SEQUENCE</scope>
    <source>
        <strain evidence="2">JLM2183</strain>
    </source>
</reference>
<dbReference type="AlphaFoldDB" id="A0A9W9AFT5"/>
<feature type="compositionally biased region" description="Polar residues" evidence="1">
    <location>
        <begin position="155"/>
        <end position="169"/>
    </location>
</feature>
<dbReference type="Proteomes" id="UP001150266">
    <property type="component" value="Unassembled WGS sequence"/>
</dbReference>